<organism evidence="9 10">
    <name type="scientific">Nothobranchius furzeri</name>
    <name type="common">Turquoise killifish</name>
    <dbReference type="NCBI Taxonomy" id="105023"/>
    <lineage>
        <taxon>Eukaryota</taxon>
        <taxon>Metazoa</taxon>
        <taxon>Chordata</taxon>
        <taxon>Craniata</taxon>
        <taxon>Vertebrata</taxon>
        <taxon>Euteleostomi</taxon>
        <taxon>Actinopterygii</taxon>
        <taxon>Neopterygii</taxon>
        <taxon>Teleostei</taxon>
        <taxon>Neoteleostei</taxon>
        <taxon>Acanthomorphata</taxon>
        <taxon>Ovalentaria</taxon>
        <taxon>Atherinomorphae</taxon>
        <taxon>Cyprinodontiformes</taxon>
        <taxon>Nothobranchiidae</taxon>
        <taxon>Nothobranchius</taxon>
    </lineage>
</organism>
<dbReference type="PROSITE" id="PS00657">
    <property type="entry name" value="FORK_HEAD_1"/>
    <property type="match status" value="1"/>
</dbReference>
<dbReference type="InterPro" id="IPR030456">
    <property type="entry name" value="TF_fork_head_CS_2"/>
</dbReference>
<dbReference type="InterPro" id="IPR036390">
    <property type="entry name" value="WH_DNA-bd_sf"/>
</dbReference>
<reference evidence="9" key="1">
    <citation type="submission" date="2020-03" db="EMBL/GenBank/DDBJ databases">
        <title>Intra-Species Differences in Population Size shape Life History and Genome Evolution.</title>
        <authorList>
            <person name="Willemsen D."/>
            <person name="Cui R."/>
            <person name="Valenzano D.R."/>
        </authorList>
    </citation>
    <scope>NUCLEOTIDE SEQUENCE</scope>
    <source>
        <strain evidence="9">GRZ</strain>
        <tissue evidence="9">Whole</tissue>
    </source>
</reference>
<evidence type="ECO:0000313" key="10">
    <source>
        <dbReference type="Proteomes" id="UP000822369"/>
    </source>
</evidence>
<feature type="region of interest" description="Disordered" evidence="7">
    <location>
        <begin position="193"/>
        <end position="249"/>
    </location>
</feature>
<dbReference type="EMBL" id="JAAVVJ010000004">
    <property type="protein sequence ID" value="KAF7225015.1"/>
    <property type="molecule type" value="Genomic_DNA"/>
</dbReference>
<feature type="domain" description="Fork-head" evidence="8">
    <location>
        <begin position="102"/>
        <end position="196"/>
    </location>
</feature>
<dbReference type="CDD" id="cd20027">
    <property type="entry name" value="FH_FOXL1"/>
    <property type="match status" value="1"/>
</dbReference>
<dbReference type="SUPFAM" id="SSF46785">
    <property type="entry name" value="Winged helix' DNA-binding domain"/>
    <property type="match status" value="1"/>
</dbReference>
<dbReference type="GO" id="GO:0009888">
    <property type="term" value="P:tissue development"/>
    <property type="evidence" value="ECO:0007669"/>
    <property type="project" value="UniProtKB-ARBA"/>
</dbReference>
<dbReference type="PROSITE" id="PS00658">
    <property type="entry name" value="FORK_HEAD_2"/>
    <property type="match status" value="1"/>
</dbReference>
<dbReference type="Pfam" id="PF00250">
    <property type="entry name" value="Forkhead"/>
    <property type="match status" value="1"/>
</dbReference>
<dbReference type="GO" id="GO:0000978">
    <property type="term" value="F:RNA polymerase II cis-regulatory region sequence-specific DNA binding"/>
    <property type="evidence" value="ECO:0007669"/>
    <property type="project" value="TreeGrafter"/>
</dbReference>
<feature type="compositionally biased region" description="Basic and acidic residues" evidence="7">
    <location>
        <begin position="221"/>
        <end position="236"/>
    </location>
</feature>
<dbReference type="PANTHER" id="PTHR11829">
    <property type="entry name" value="FORKHEAD BOX PROTEIN"/>
    <property type="match status" value="1"/>
</dbReference>
<dbReference type="OMA" id="HMGFPLC"/>
<dbReference type="InterPro" id="IPR001766">
    <property type="entry name" value="Fork_head_dom"/>
</dbReference>
<evidence type="ECO:0000256" key="4">
    <source>
        <dbReference type="ARBA" id="ARBA00023163"/>
    </source>
</evidence>
<keyword evidence="5 6" id="KW-0539">Nucleus</keyword>
<dbReference type="GO" id="GO:0000981">
    <property type="term" value="F:DNA-binding transcription factor activity, RNA polymerase II-specific"/>
    <property type="evidence" value="ECO:0007669"/>
    <property type="project" value="TreeGrafter"/>
</dbReference>
<evidence type="ECO:0000259" key="8">
    <source>
        <dbReference type="PROSITE" id="PS50039"/>
    </source>
</evidence>
<dbReference type="SMART" id="SM00339">
    <property type="entry name" value="FH"/>
    <property type="match status" value="1"/>
</dbReference>
<dbReference type="KEGG" id="nfu:107389160"/>
<dbReference type="InterPro" id="IPR036388">
    <property type="entry name" value="WH-like_DNA-bd_sf"/>
</dbReference>
<dbReference type="OrthoDB" id="6230630at2759"/>
<dbReference type="AlphaFoldDB" id="A0A9D2YQL9"/>
<dbReference type="InterPro" id="IPR018122">
    <property type="entry name" value="TF_fork_head_CS_1"/>
</dbReference>
<evidence type="ECO:0000256" key="2">
    <source>
        <dbReference type="ARBA" id="ARBA00023015"/>
    </source>
</evidence>
<protein>
    <submittedName>
        <fullName evidence="9">Forkhead box protein L1-like</fullName>
    </submittedName>
</protein>
<sequence length="410" mass="46077">MMDDLFPSAKSTEHSKPTTIINLFLGAHESGDSLREGEALREEASLTGSHRVMALFHSRLGAPPPALGLSGPPLIYVYGADSRGVVPTALSFVPGRQEPPQKPPYSYIALIAMAIKSAPAQRATLSGIYQFIMDRFPFYHDNKQGWQNSIRHNLSLNDCFIKVPREKGRPGKGSYWTLDTRCLDMFENGNYRRRKRKAKNQQGILDSKDPGYKRIRVPGPPREHQNSHGHPGDRRTTQAPGDGEEVKNTEPETKTGLFEVNHVVQHQNPLLHKHKALQNQDPIPSGERRPDGPQTETRSAQLWMDGAHLHQEPVFRERDPLCAVSYAGYTNRFPKGSVQRRDRSKGFTIESILSKSEEETRSRTGDAPVESSFLSPSGLFTAPQNHWYRIGLPFCSYLSLTCPDDTLRFK</sequence>
<gene>
    <name evidence="9" type="ORF">G4P62_013061</name>
</gene>
<name>A0A9D2YQL9_NOTFU</name>
<feature type="DNA-binding region" description="Fork-head" evidence="6">
    <location>
        <begin position="102"/>
        <end position="196"/>
    </location>
</feature>
<evidence type="ECO:0000256" key="5">
    <source>
        <dbReference type="ARBA" id="ARBA00023242"/>
    </source>
</evidence>
<dbReference type="PRINTS" id="PR00053">
    <property type="entry name" value="FORKHEAD"/>
</dbReference>
<dbReference type="InterPro" id="IPR047514">
    <property type="entry name" value="FH_FOXL1"/>
</dbReference>
<accession>A0A9D2YQL9</accession>
<evidence type="ECO:0000256" key="1">
    <source>
        <dbReference type="ARBA" id="ARBA00004123"/>
    </source>
</evidence>
<proteinExistence type="predicted"/>
<dbReference type="GO" id="GO:0030154">
    <property type="term" value="P:cell differentiation"/>
    <property type="evidence" value="ECO:0007669"/>
    <property type="project" value="UniProtKB-ARBA"/>
</dbReference>
<dbReference type="Proteomes" id="UP000822369">
    <property type="component" value="Chromosome 4"/>
</dbReference>
<dbReference type="FunFam" id="1.10.10.10:FF:000016">
    <property type="entry name" value="Forkhead box protein I1"/>
    <property type="match status" value="1"/>
</dbReference>
<keyword evidence="4" id="KW-0804">Transcription</keyword>
<feature type="region of interest" description="Disordered" evidence="7">
    <location>
        <begin position="278"/>
        <end position="298"/>
    </location>
</feature>
<evidence type="ECO:0000256" key="7">
    <source>
        <dbReference type="SAM" id="MobiDB-lite"/>
    </source>
</evidence>
<comment type="caution">
    <text evidence="9">The sequence shown here is derived from an EMBL/GenBank/DDBJ whole genome shotgun (WGS) entry which is preliminary data.</text>
</comment>
<dbReference type="GO" id="GO:0005634">
    <property type="term" value="C:nucleus"/>
    <property type="evidence" value="ECO:0007669"/>
    <property type="project" value="UniProtKB-SubCell"/>
</dbReference>
<dbReference type="PROSITE" id="PS50039">
    <property type="entry name" value="FORK_HEAD_3"/>
    <property type="match status" value="1"/>
</dbReference>
<dbReference type="InterPro" id="IPR050211">
    <property type="entry name" value="FOX_domain-containing"/>
</dbReference>
<evidence type="ECO:0000256" key="6">
    <source>
        <dbReference type="PROSITE-ProRule" id="PRU00089"/>
    </source>
</evidence>
<keyword evidence="3 6" id="KW-0238">DNA-binding</keyword>
<evidence type="ECO:0000313" key="9">
    <source>
        <dbReference type="EMBL" id="KAF7225015.1"/>
    </source>
</evidence>
<keyword evidence="2" id="KW-0805">Transcription regulation</keyword>
<evidence type="ECO:0000256" key="3">
    <source>
        <dbReference type="ARBA" id="ARBA00023125"/>
    </source>
</evidence>
<dbReference type="PANTHER" id="PTHR11829:SF204">
    <property type="entry name" value="FORKHEAD BOX PROTEIN L1"/>
    <property type="match status" value="1"/>
</dbReference>
<comment type="subcellular location">
    <subcellularLocation>
        <location evidence="1 6">Nucleus</location>
    </subcellularLocation>
</comment>
<dbReference type="GO" id="GO:0009653">
    <property type="term" value="P:anatomical structure morphogenesis"/>
    <property type="evidence" value="ECO:0007669"/>
    <property type="project" value="TreeGrafter"/>
</dbReference>
<dbReference type="Gene3D" id="1.10.10.10">
    <property type="entry name" value="Winged helix-like DNA-binding domain superfamily/Winged helix DNA-binding domain"/>
    <property type="match status" value="1"/>
</dbReference>